<accession>A0A8K0HUW9</accession>
<dbReference type="InterPro" id="IPR009003">
    <property type="entry name" value="Peptidase_S1_PA"/>
</dbReference>
<dbReference type="SUPFAM" id="SSF50494">
    <property type="entry name" value="Trypsin-like serine proteases"/>
    <property type="match status" value="1"/>
</dbReference>
<dbReference type="EMBL" id="CM017872">
    <property type="protein sequence ID" value="KAG1326992.1"/>
    <property type="molecule type" value="Genomic_DNA"/>
</dbReference>
<dbReference type="PANTHER" id="PTHR45980:SF18">
    <property type="entry name" value="PROTEASE DO-LIKE 9"/>
    <property type="match status" value="1"/>
</dbReference>
<dbReference type="InterPro" id="IPR043504">
    <property type="entry name" value="Peptidase_S1_PA_chymotrypsin"/>
</dbReference>
<feature type="region of interest" description="Disordered" evidence="1">
    <location>
        <begin position="1"/>
        <end position="80"/>
    </location>
</feature>
<dbReference type="PANTHER" id="PTHR45980">
    <property type="match status" value="1"/>
</dbReference>
<evidence type="ECO:0000259" key="2">
    <source>
        <dbReference type="Pfam" id="PF00089"/>
    </source>
</evidence>
<organism evidence="3 4">
    <name type="scientific">Cocos nucifera</name>
    <name type="common">Coconut palm</name>
    <dbReference type="NCBI Taxonomy" id="13894"/>
    <lineage>
        <taxon>Eukaryota</taxon>
        <taxon>Viridiplantae</taxon>
        <taxon>Streptophyta</taxon>
        <taxon>Embryophyta</taxon>
        <taxon>Tracheophyta</taxon>
        <taxon>Spermatophyta</taxon>
        <taxon>Magnoliopsida</taxon>
        <taxon>Liliopsida</taxon>
        <taxon>Arecaceae</taxon>
        <taxon>Arecoideae</taxon>
        <taxon>Cocoseae</taxon>
        <taxon>Attaleinae</taxon>
        <taxon>Cocos</taxon>
    </lineage>
</organism>
<dbReference type="InterPro" id="IPR001254">
    <property type="entry name" value="Trypsin_dom"/>
</dbReference>
<evidence type="ECO:0000313" key="3">
    <source>
        <dbReference type="EMBL" id="KAG1326992.1"/>
    </source>
</evidence>
<dbReference type="GO" id="GO:0004252">
    <property type="term" value="F:serine-type endopeptidase activity"/>
    <property type="evidence" value="ECO:0007669"/>
    <property type="project" value="InterPro"/>
</dbReference>
<sequence length="205" mass="23007">MEQPKRKRGRKPKKPVAETMDLQMPNAGAPSTSALDEAEPPEERPYPQRGRGRPRKVRRRNTSKEVVTEKGPSSPIWRGSQMVASNGEYDDPLWHNLAMVAVEPPAPRWDQVVKVVPSMDAVVKVFCVHTEPNFSLPWQRKRQYSSSSSGFIIGGRRVLTNAHSVEHYTQVKLKKRGSDTKYVASVLAIGTECDIGKDLILDFDS</sequence>
<proteinExistence type="predicted"/>
<evidence type="ECO:0000313" key="4">
    <source>
        <dbReference type="Proteomes" id="UP000797356"/>
    </source>
</evidence>
<dbReference type="OrthoDB" id="1736946at2759"/>
<dbReference type="FunFam" id="2.40.10.10:FF:000131">
    <property type="entry name" value="Protease Do-like 9"/>
    <property type="match status" value="1"/>
</dbReference>
<feature type="compositionally biased region" description="Basic residues" evidence="1">
    <location>
        <begin position="1"/>
        <end position="14"/>
    </location>
</feature>
<dbReference type="GO" id="GO:0006508">
    <property type="term" value="P:proteolysis"/>
    <property type="evidence" value="ECO:0007669"/>
    <property type="project" value="UniProtKB-KW"/>
</dbReference>
<feature type="compositionally biased region" description="Basic residues" evidence="1">
    <location>
        <begin position="50"/>
        <end position="61"/>
    </location>
</feature>
<dbReference type="Gene3D" id="2.40.10.10">
    <property type="entry name" value="Trypsin-like serine proteases"/>
    <property type="match status" value="1"/>
</dbReference>
<keyword evidence="3" id="KW-0645">Protease</keyword>
<reference evidence="3" key="2">
    <citation type="submission" date="2019-07" db="EMBL/GenBank/DDBJ databases">
        <authorList>
            <person name="Yang Y."/>
            <person name="Bocs S."/>
            <person name="Baudouin L."/>
        </authorList>
    </citation>
    <scope>NUCLEOTIDE SEQUENCE</scope>
    <source>
        <tissue evidence="3">Spear leaf of Hainan Tall coconut</tissue>
    </source>
</reference>
<evidence type="ECO:0000256" key="1">
    <source>
        <dbReference type="SAM" id="MobiDB-lite"/>
    </source>
</evidence>
<dbReference type="AlphaFoldDB" id="A0A8K0HUW9"/>
<comment type="caution">
    <text evidence="3">The sequence shown here is derived from an EMBL/GenBank/DDBJ whole genome shotgun (WGS) entry which is preliminary data.</text>
</comment>
<name>A0A8K0HUW9_COCNU</name>
<keyword evidence="4" id="KW-1185">Reference proteome</keyword>
<feature type="domain" description="Peptidase S1" evidence="2">
    <location>
        <begin position="133"/>
        <end position="175"/>
    </location>
</feature>
<protein>
    <submittedName>
        <fullName evidence="3">Putative Protease Do-like 9</fullName>
    </submittedName>
</protein>
<gene>
    <name evidence="3" type="ORF">COCNU_01G009260</name>
</gene>
<dbReference type="Pfam" id="PF00089">
    <property type="entry name" value="Trypsin"/>
    <property type="match status" value="1"/>
</dbReference>
<keyword evidence="3" id="KW-0378">Hydrolase</keyword>
<reference evidence="3" key="1">
    <citation type="journal article" date="2017" name="Gigascience">
        <title>The genome draft of coconut (Cocos nucifera).</title>
        <authorList>
            <person name="Xiao Y."/>
            <person name="Xu P."/>
            <person name="Fan H."/>
            <person name="Baudouin L."/>
            <person name="Xia W."/>
            <person name="Bocs S."/>
            <person name="Xu J."/>
            <person name="Li Q."/>
            <person name="Guo A."/>
            <person name="Zhou L."/>
            <person name="Li J."/>
            <person name="Wu Y."/>
            <person name="Ma Z."/>
            <person name="Armero A."/>
            <person name="Issali A.E."/>
            <person name="Liu N."/>
            <person name="Peng M."/>
            <person name="Yang Y."/>
        </authorList>
    </citation>
    <scope>NUCLEOTIDE SEQUENCE</scope>
    <source>
        <tissue evidence="3">Spear leaf of Hainan Tall coconut</tissue>
    </source>
</reference>
<dbReference type="Proteomes" id="UP000797356">
    <property type="component" value="Chromosome 1"/>
</dbReference>